<proteinExistence type="predicted"/>
<feature type="domain" description="Ribbon-helix-helix protein CopG" evidence="2">
    <location>
        <begin position="246"/>
        <end position="283"/>
    </location>
</feature>
<evidence type="ECO:0000259" key="2">
    <source>
        <dbReference type="Pfam" id="PF01402"/>
    </source>
</evidence>
<sequence>MAAAGDMGCDSRSPSLPEQWPVMSETNMGRVPVGDPIPLRLDPTTKQRLEELAADIGPRRFGALVRVAARRLLADPDRVPEALAQARRASADARRLLADPDRVPEALAQARRASADARRIPWAERTLDLDPATNTRLNQLAHEFHTDRSAIVRVALHRFLTAAGRFRHPLLREDTRTDLTYRTRVYLNRSTLVRLEKLISRNGDALTAAAIRVAVRRLLDNPGALAADLATIGTARDLTPEALGPRTNVHFDEDLRDQLDTLAERLDSDRAELIRLAARQLLANPRDLEKAVTEEVYRGDANRARLLARDTRRRQAAAADQPAHTPTRAPGPQGNPFGRRHVFRFDEDTKRRLEELADEYGPRRVSALLRVGIRRLIAHPAADEALAQARRADAQARALPHDPVTLKLDAPTVARFCALATRHEASPRDLVAVAVHRFLAAPGNYRPALIDEAAVSGLDEKFRVSLRPSARRDIDRLADRHGTRLSSALVRVAVRRLLDNSGDLAGDLENVAPVHDLRPADRTARVDVALDDELLAHLDALADRLGSNRQELVYLAAKRILRFHNNIEDRMLDEMFRAPNSRKHLLAKHARREKIRRRGRGSDI</sequence>
<dbReference type="InterPro" id="IPR002145">
    <property type="entry name" value="CopG"/>
</dbReference>
<protein>
    <recommendedName>
        <fullName evidence="2">Ribbon-helix-helix protein CopG domain-containing protein</fullName>
    </recommendedName>
</protein>
<dbReference type="Pfam" id="PF01402">
    <property type="entry name" value="RHH_1"/>
    <property type="match status" value="1"/>
</dbReference>
<dbReference type="GO" id="GO:0006355">
    <property type="term" value="P:regulation of DNA-templated transcription"/>
    <property type="evidence" value="ECO:0007669"/>
    <property type="project" value="InterPro"/>
</dbReference>
<dbReference type="EMBL" id="PUIO01000118">
    <property type="protein sequence ID" value="PQP11397.1"/>
    <property type="molecule type" value="Genomic_DNA"/>
</dbReference>
<evidence type="ECO:0000313" key="3">
    <source>
        <dbReference type="EMBL" id="PQP11397.1"/>
    </source>
</evidence>
<gene>
    <name evidence="3" type="ORF">C5613_43430</name>
</gene>
<organism evidence="3 4">
    <name type="scientific">Rhodococcus opacus</name>
    <name type="common">Nocardia opaca</name>
    <dbReference type="NCBI Taxonomy" id="37919"/>
    <lineage>
        <taxon>Bacteria</taxon>
        <taxon>Bacillati</taxon>
        <taxon>Actinomycetota</taxon>
        <taxon>Actinomycetes</taxon>
        <taxon>Mycobacteriales</taxon>
        <taxon>Nocardiaceae</taxon>
        <taxon>Rhodococcus</taxon>
    </lineage>
</organism>
<name>A0A2S8I9F6_RHOOP</name>
<reference evidence="4" key="1">
    <citation type="submission" date="2018-02" db="EMBL/GenBank/DDBJ databases">
        <title>Draft genome sequencing of Rhodococcus opacus KU647198.</title>
        <authorList>
            <person name="Zheng B.-X."/>
        </authorList>
    </citation>
    <scope>NUCLEOTIDE SEQUENCE [LARGE SCALE GENOMIC DNA]</scope>
    <source>
        <strain evidence="4">04-OD7</strain>
    </source>
</reference>
<dbReference type="CDD" id="cd21631">
    <property type="entry name" value="RHH_CopG_NikR-like"/>
    <property type="match status" value="1"/>
</dbReference>
<comment type="caution">
    <text evidence="3">The sequence shown here is derived from an EMBL/GenBank/DDBJ whole genome shotgun (WGS) entry which is preliminary data.</text>
</comment>
<dbReference type="AlphaFoldDB" id="A0A2S8I9F6"/>
<evidence type="ECO:0000313" key="4">
    <source>
        <dbReference type="Proteomes" id="UP000239290"/>
    </source>
</evidence>
<evidence type="ECO:0000256" key="1">
    <source>
        <dbReference type="SAM" id="MobiDB-lite"/>
    </source>
</evidence>
<feature type="region of interest" description="Disordered" evidence="1">
    <location>
        <begin position="310"/>
        <end position="340"/>
    </location>
</feature>
<dbReference type="Proteomes" id="UP000239290">
    <property type="component" value="Unassembled WGS sequence"/>
</dbReference>
<accession>A0A2S8I9F6</accession>